<dbReference type="PANTHER" id="PTHR11439">
    <property type="entry name" value="GAG-POL-RELATED RETROTRANSPOSON"/>
    <property type="match status" value="1"/>
</dbReference>
<protein>
    <recommendedName>
        <fullName evidence="3">Retrovirus-related Pol polyprotein from transposon TNT 1-94</fullName>
    </recommendedName>
</protein>
<dbReference type="Proteomes" id="UP001341281">
    <property type="component" value="Chromosome 07"/>
</dbReference>
<dbReference type="EMBL" id="CP144751">
    <property type="protein sequence ID" value="WVZ84927.1"/>
    <property type="molecule type" value="Genomic_DNA"/>
</dbReference>
<evidence type="ECO:0008006" key="3">
    <source>
        <dbReference type="Google" id="ProtNLM"/>
    </source>
</evidence>
<accession>A0AAQ3X479</accession>
<organism evidence="1 2">
    <name type="scientific">Paspalum notatum var. saurae</name>
    <dbReference type="NCBI Taxonomy" id="547442"/>
    <lineage>
        <taxon>Eukaryota</taxon>
        <taxon>Viridiplantae</taxon>
        <taxon>Streptophyta</taxon>
        <taxon>Embryophyta</taxon>
        <taxon>Tracheophyta</taxon>
        <taxon>Spermatophyta</taxon>
        <taxon>Magnoliopsida</taxon>
        <taxon>Liliopsida</taxon>
        <taxon>Poales</taxon>
        <taxon>Poaceae</taxon>
        <taxon>PACMAD clade</taxon>
        <taxon>Panicoideae</taxon>
        <taxon>Andropogonodae</taxon>
        <taxon>Paspaleae</taxon>
        <taxon>Paspalinae</taxon>
        <taxon>Paspalum</taxon>
    </lineage>
</organism>
<reference evidence="1 2" key="1">
    <citation type="submission" date="2024-02" db="EMBL/GenBank/DDBJ databases">
        <title>High-quality chromosome-scale genome assembly of Pensacola bahiagrass (Paspalum notatum Flugge var. saurae).</title>
        <authorList>
            <person name="Vega J.M."/>
            <person name="Podio M."/>
            <person name="Orjuela J."/>
            <person name="Siena L.A."/>
            <person name="Pessino S.C."/>
            <person name="Combes M.C."/>
            <person name="Mariac C."/>
            <person name="Albertini E."/>
            <person name="Pupilli F."/>
            <person name="Ortiz J.P.A."/>
            <person name="Leblanc O."/>
        </authorList>
    </citation>
    <scope>NUCLEOTIDE SEQUENCE [LARGE SCALE GENOMIC DNA]</scope>
    <source>
        <strain evidence="1">R1</strain>
        <tissue evidence="1">Leaf</tissue>
    </source>
</reference>
<evidence type="ECO:0000313" key="1">
    <source>
        <dbReference type="EMBL" id="WVZ84927.1"/>
    </source>
</evidence>
<dbReference type="PANTHER" id="PTHR11439:SF467">
    <property type="entry name" value="INTEGRASE CATALYTIC DOMAIN-CONTAINING PROTEIN"/>
    <property type="match status" value="1"/>
</dbReference>
<dbReference type="CDD" id="cd09272">
    <property type="entry name" value="RNase_HI_RT_Ty1"/>
    <property type="match status" value="1"/>
</dbReference>
<evidence type="ECO:0000313" key="2">
    <source>
        <dbReference type="Proteomes" id="UP001341281"/>
    </source>
</evidence>
<keyword evidence="2" id="KW-1185">Reference proteome</keyword>
<gene>
    <name evidence="1" type="ORF">U9M48_031894</name>
</gene>
<dbReference type="AlphaFoldDB" id="A0AAQ3X479"/>
<proteinExistence type="predicted"/>
<name>A0AAQ3X479_PASNO</name>
<sequence>MENCKPVDVLLITETKLSKELCPNTTEEKQRMKSIPYSLALSYLMYAMLFTRSDLSHAIGILSRYQKNSRDEHRKQIKNVLRYVKGTLDYSLCFNGYNLQQGYTDADWQGDLDDRKSTSGYIFTLAEDAISWCSRKQSSVALSSMEAEYIATSEAAKEGVWLRKFLASLKVVESASLPVTIFCNNMAAIKVSKDSKFHSKSKHIEGRYHYIRDVINKLKAIRLNYLPSGDMVADPLTKPIGQKSFSNHTHITDMSDRGW</sequence>